<evidence type="ECO:0000313" key="3">
    <source>
        <dbReference type="EMBL" id="UUX48762.1"/>
    </source>
</evidence>
<dbReference type="PANTHER" id="PTHR13947">
    <property type="entry name" value="GNAT FAMILY N-ACETYLTRANSFERASE"/>
    <property type="match status" value="1"/>
</dbReference>
<evidence type="ECO:0000313" key="4">
    <source>
        <dbReference type="Proteomes" id="UP001060336"/>
    </source>
</evidence>
<dbReference type="GO" id="GO:0008080">
    <property type="term" value="F:N-acetyltransferase activity"/>
    <property type="evidence" value="ECO:0007669"/>
    <property type="project" value="InterPro"/>
</dbReference>
<feature type="domain" description="N-acetyltransferase" evidence="2">
    <location>
        <begin position="4"/>
        <end position="166"/>
    </location>
</feature>
<reference evidence="3" key="1">
    <citation type="submission" date="2022-08" db="EMBL/GenBank/DDBJ databases">
        <title>Nisaea acidiphila sp. nov., isolated from a marine algal debris and emended description of the genus Nisaea Urios et al. 2008.</title>
        <authorList>
            <person name="Kwon K."/>
        </authorList>
    </citation>
    <scope>NUCLEOTIDE SEQUENCE</scope>
    <source>
        <strain evidence="3">MEBiC11861</strain>
    </source>
</reference>
<dbReference type="SUPFAM" id="SSF55729">
    <property type="entry name" value="Acyl-CoA N-acyltransferases (Nat)"/>
    <property type="match status" value="1"/>
</dbReference>
<dbReference type="RefSeq" id="WP_257767264.1">
    <property type="nucleotide sequence ID" value="NZ_CP102480.1"/>
</dbReference>
<dbReference type="Pfam" id="PF00583">
    <property type="entry name" value="Acetyltransf_1"/>
    <property type="match status" value="1"/>
</dbReference>
<dbReference type="CDD" id="cd04301">
    <property type="entry name" value="NAT_SF"/>
    <property type="match status" value="1"/>
</dbReference>
<dbReference type="InterPro" id="IPR000182">
    <property type="entry name" value="GNAT_dom"/>
</dbReference>
<keyword evidence="4" id="KW-1185">Reference proteome</keyword>
<proteinExistence type="predicted"/>
<keyword evidence="1" id="KW-0808">Transferase</keyword>
<evidence type="ECO:0000256" key="1">
    <source>
        <dbReference type="ARBA" id="ARBA00022679"/>
    </source>
</evidence>
<dbReference type="EMBL" id="CP102480">
    <property type="protein sequence ID" value="UUX48762.1"/>
    <property type="molecule type" value="Genomic_DNA"/>
</dbReference>
<name>A0A9J7APB6_9PROT</name>
<evidence type="ECO:0000259" key="2">
    <source>
        <dbReference type="PROSITE" id="PS51186"/>
    </source>
</evidence>
<dbReference type="Proteomes" id="UP001060336">
    <property type="component" value="Chromosome"/>
</dbReference>
<dbReference type="PANTHER" id="PTHR13947:SF37">
    <property type="entry name" value="LD18367P"/>
    <property type="match status" value="1"/>
</dbReference>
<dbReference type="KEGG" id="naci:NUH88_15270"/>
<dbReference type="InterPro" id="IPR050769">
    <property type="entry name" value="NAT_camello-type"/>
</dbReference>
<dbReference type="PROSITE" id="PS51186">
    <property type="entry name" value="GNAT"/>
    <property type="match status" value="1"/>
</dbReference>
<sequence length="172" mass="18850">MSGFAIRRLEAGDAGAFLALRQLALESCPAAFGAAPEDDFLQSEADVRTLFARRGDGAVFGGFAERLVGCAGFYRDKKIKERHKAHLWTMFVEPEFRGRGVARALLEAVLAHCARTEGVTDIHLGVSDRASAARALYEGFGFVAWGVEPRALQFQDVTVSLRHMVLTIRHAE</sequence>
<organism evidence="3 4">
    <name type="scientific">Nisaea acidiphila</name>
    <dbReference type="NCBI Taxonomy" id="1862145"/>
    <lineage>
        <taxon>Bacteria</taxon>
        <taxon>Pseudomonadati</taxon>
        <taxon>Pseudomonadota</taxon>
        <taxon>Alphaproteobacteria</taxon>
        <taxon>Rhodospirillales</taxon>
        <taxon>Thalassobaculaceae</taxon>
        <taxon>Nisaea</taxon>
    </lineage>
</organism>
<dbReference type="AlphaFoldDB" id="A0A9J7APB6"/>
<protein>
    <submittedName>
        <fullName evidence="3">GNAT family N-acetyltransferase</fullName>
    </submittedName>
</protein>
<accession>A0A9J7APB6</accession>
<gene>
    <name evidence="3" type="ORF">NUH88_15270</name>
</gene>
<dbReference type="Gene3D" id="3.40.630.30">
    <property type="match status" value="1"/>
</dbReference>
<dbReference type="InterPro" id="IPR016181">
    <property type="entry name" value="Acyl_CoA_acyltransferase"/>
</dbReference>